<evidence type="ECO:0000313" key="1">
    <source>
        <dbReference type="EMBL" id="CAI4210936.1"/>
    </source>
</evidence>
<comment type="caution">
    <text evidence="1">The sequence shown here is derived from an EMBL/GenBank/DDBJ whole genome shotgun (WGS) entry which is preliminary data.</text>
</comment>
<gene>
    <name evidence="1" type="ORF">PPNO1_LOCUS732</name>
</gene>
<dbReference type="OrthoDB" id="2391627at2759"/>
<evidence type="ECO:0000313" key="2">
    <source>
        <dbReference type="Proteomes" id="UP000838763"/>
    </source>
</evidence>
<dbReference type="GO" id="GO:0005739">
    <property type="term" value="C:mitochondrion"/>
    <property type="evidence" value="ECO:0007669"/>
    <property type="project" value="GOC"/>
</dbReference>
<dbReference type="PANTHER" id="PTHR28254">
    <property type="entry name" value="CYTOCHROME B-C1 COMPLEX SUBUNIT 10"/>
    <property type="match status" value="1"/>
</dbReference>
<dbReference type="Pfam" id="PF09796">
    <property type="entry name" value="QCR10"/>
    <property type="match status" value="1"/>
</dbReference>
<keyword evidence="2" id="KW-1185">Reference proteome</keyword>
<sequence length="91" mass="9888">MVSSTPRFNAYNAYKSVYGPKYHYQPNFKGFTATQATRLGFGIGKYGAAALVAVLFLASGIPRVHKDVLSHVPVVGKLTEKPTVPESDNPF</sequence>
<organism evidence="1 2">
    <name type="scientific">Parascedosporium putredinis</name>
    <dbReference type="NCBI Taxonomy" id="1442378"/>
    <lineage>
        <taxon>Eukaryota</taxon>
        <taxon>Fungi</taxon>
        <taxon>Dikarya</taxon>
        <taxon>Ascomycota</taxon>
        <taxon>Pezizomycotina</taxon>
        <taxon>Sordariomycetes</taxon>
        <taxon>Hypocreomycetidae</taxon>
        <taxon>Microascales</taxon>
        <taxon>Microascaceae</taxon>
        <taxon>Parascedosporium</taxon>
    </lineage>
</organism>
<dbReference type="PANTHER" id="PTHR28254:SF1">
    <property type="entry name" value="CYTOCHROME B-C1 COMPLEX SUBUNIT 10, MITOCHONDRIAL"/>
    <property type="match status" value="1"/>
</dbReference>
<dbReference type="AlphaFoldDB" id="A0A9P1M5E2"/>
<dbReference type="Proteomes" id="UP000838763">
    <property type="component" value="Unassembled WGS sequence"/>
</dbReference>
<dbReference type="InterPro" id="IPR019182">
    <property type="entry name" value="Cytochrome_b-c1_su10_fun"/>
</dbReference>
<accession>A0A9P1M5E2</accession>
<dbReference type="EMBL" id="CALLCH030000001">
    <property type="protein sequence ID" value="CAI4210936.1"/>
    <property type="molecule type" value="Genomic_DNA"/>
</dbReference>
<name>A0A9P1M5E2_9PEZI</name>
<dbReference type="GO" id="GO:0006122">
    <property type="term" value="P:mitochondrial electron transport, ubiquinol to cytochrome c"/>
    <property type="evidence" value="ECO:0007669"/>
    <property type="project" value="InterPro"/>
</dbReference>
<protein>
    <submittedName>
        <fullName evidence="1">Uncharacterized protein</fullName>
    </submittedName>
</protein>
<proteinExistence type="predicted"/>
<reference evidence="1" key="1">
    <citation type="submission" date="2022-11" db="EMBL/GenBank/DDBJ databases">
        <authorList>
            <person name="Scott C."/>
            <person name="Bruce N."/>
        </authorList>
    </citation>
    <scope>NUCLEOTIDE SEQUENCE</scope>
</reference>